<accession>A0A8J8NL23</accession>
<keyword evidence="1" id="KW-0472">Membrane</keyword>
<evidence type="ECO:0000313" key="3">
    <source>
        <dbReference type="Proteomes" id="UP000785679"/>
    </source>
</evidence>
<proteinExistence type="predicted"/>
<keyword evidence="3" id="KW-1185">Reference proteome</keyword>
<feature type="transmembrane region" description="Helical" evidence="1">
    <location>
        <begin position="38"/>
        <end position="55"/>
    </location>
</feature>
<dbReference type="EMBL" id="RRYP01012895">
    <property type="protein sequence ID" value="TNV76829.1"/>
    <property type="molecule type" value="Genomic_DNA"/>
</dbReference>
<comment type="caution">
    <text evidence="2">The sequence shown here is derived from an EMBL/GenBank/DDBJ whole genome shotgun (WGS) entry which is preliminary data.</text>
</comment>
<keyword evidence="1" id="KW-1133">Transmembrane helix</keyword>
<dbReference type="Proteomes" id="UP000785679">
    <property type="component" value="Unassembled WGS sequence"/>
</dbReference>
<reference evidence="2" key="1">
    <citation type="submission" date="2019-06" db="EMBL/GenBank/DDBJ databases">
        <authorList>
            <person name="Zheng W."/>
        </authorList>
    </citation>
    <scope>NUCLEOTIDE SEQUENCE</scope>
    <source>
        <strain evidence="2">QDHG01</strain>
    </source>
</reference>
<organism evidence="2 3">
    <name type="scientific">Halteria grandinella</name>
    <dbReference type="NCBI Taxonomy" id="5974"/>
    <lineage>
        <taxon>Eukaryota</taxon>
        <taxon>Sar</taxon>
        <taxon>Alveolata</taxon>
        <taxon>Ciliophora</taxon>
        <taxon>Intramacronucleata</taxon>
        <taxon>Spirotrichea</taxon>
        <taxon>Stichotrichia</taxon>
        <taxon>Sporadotrichida</taxon>
        <taxon>Halteriidae</taxon>
        <taxon>Halteria</taxon>
    </lineage>
</organism>
<protein>
    <submittedName>
        <fullName evidence="2">Uncharacterized protein</fullName>
    </submittedName>
</protein>
<dbReference type="AlphaFoldDB" id="A0A8J8NL23"/>
<keyword evidence="1" id="KW-0812">Transmembrane</keyword>
<name>A0A8J8NL23_HALGN</name>
<evidence type="ECO:0000256" key="1">
    <source>
        <dbReference type="SAM" id="Phobius"/>
    </source>
</evidence>
<sequence>MTFFSDKFQEFIKTAFSEALGLWLRKKISVLLIARGKAYYHFLLFLNFGNYAMLIKPFFPIGLFVLNFSTAVFAMLIDYLIPLNFRGIIIHNISEFIIIQLRQGTLNIFRPI</sequence>
<evidence type="ECO:0000313" key="2">
    <source>
        <dbReference type="EMBL" id="TNV76829.1"/>
    </source>
</evidence>
<gene>
    <name evidence="2" type="ORF">FGO68_gene15511</name>
</gene>
<feature type="transmembrane region" description="Helical" evidence="1">
    <location>
        <begin position="61"/>
        <end position="81"/>
    </location>
</feature>